<dbReference type="EMBL" id="DQ322649">
    <property type="protein sequence ID" value="ABC67335.1"/>
    <property type="molecule type" value="Genomic_DNA"/>
</dbReference>
<evidence type="ECO:0000256" key="1">
    <source>
        <dbReference type="SAM" id="MobiDB-lite"/>
    </source>
</evidence>
<feature type="region of interest" description="Disordered" evidence="1">
    <location>
        <begin position="351"/>
        <end position="407"/>
    </location>
</feature>
<geneLocation type="plasmid" evidence="2">
    <name>pRL1</name>
</geneLocation>
<dbReference type="AlphaFoldDB" id="Q2LEY0"/>
<keyword evidence="2" id="KW-0614">Plasmid</keyword>
<accession>Q2LEY0</accession>
<protein>
    <submittedName>
        <fullName evidence="2">Uncharacterized protein</fullName>
    </submittedName>
</protein>
<name>Q2LEY0_9ACTN</name>
<proteinExistence type="predicted"/>
<sequence length="407" mass="43467">MSTTGGGGAGQAYLFEAEDVVLDVATLDTIFEKSGQRILAMGVHVWLLRLVGNGRVSFDMRVLAKEVHEGRPALTECVSVLADLGLVVRVKYLGHKGQWLTDTVVFKTPCTEQQLAQLAHNPAYRDLRSTIVVGSTTYLCAELREAYLTVPPYGMRNPFPQVAPTTRNLVVGASSENTTFSQVTPTTRNLVVGPTCENTPSAQVAPTTRNLVVGPTSENTFPQVAPTTRNLVAHKEVVSFEVLSSKELPSIDRDERASDDAPLEPSADAQDLVASLEYGLHSRPSATDLKLLARLVDAATAGPGLTMLELKRHLQAALNRVKAPNEGGAPVPYLRGALAPERLPAPRARISRPAAPAPAVVNADQKPSGKKSPAEVEQARAELRNIKAMKGRSKIARKTPGASSGGP</sequence>
<gene>
    <name evidence="2" type="ORF">pRL1.6c</name>
</gene>
<evidence type="ECO:0000313" key="2">
    <source>
        <dbReference type="EMBL" id="ABC67335.1"/>
    </source>
</evidence>
<dbReference type="RefSeq" id="WP_012476903.1">
    <property type="nucleotide sequence ID" value="NC_010849.1"/>
</dbReference>
<feature type="compositionally biased region" description="Basic residues" evidence="1">
    <location>
        <begin position="387"/>
        <end position="397"/>
    </location>
</feature>
<reference evidence="2" key="1">
    <citation type="journal article" date="2006" name="Appl. Environ. Microbiol.">
        <title>Diversity of telomere palindromic sequences and replication genes among Streptomyces linear plasmids.</title>
        <authorList>
            <person name="Zhang R."/>
            <person name="Yang Y."/>
            <person name="Fang P."/>
            <person name="Jiang C."/>
            <person name="Xu L."/>
            <person name="Zhu Y."/>
            <person name="Shen M."/>
            <person name="Xia H."/>
            <person name="Zhao J."/>
            <person name="Chen T."/>
            <person name="Qin Z."/>
        </authorList>
    </citation>
    <scope>NUCLEOTIDE SEQUENCE</scope>
    <source>
        <strain evidence="2">44030</strain>
        <plasmid evidence="2">pRL1</plasmid>
    </source>
</reference>
<feature type="compositionally biased region" description="Basic and acidic residues" evidence="1">
    <location>
        <begin position="372"/>
        <end position="385"/>
    </location>
</feature>
<organism evidence="2">
    <name type="scientific">Streptomyces sp. 44030</name>
    <dbReference type="NCBI Taxonomy" id="364102"/>
    <lineage>
        <taxon>Bacteria</taxon>
        <taxon>Bacillati</taxon>
        <taxon>Actinomycetota</taxon>
        <taxon>Actinomycetes</taxon>
        <taxon>Kitasatosporales</taxon>
        <taxon>Streptomycetaceae</taxon>
        <taxon>Streptomyces</taxon>
    </lineage>
</organism>